<evidence type="ECO:0000313" key="1">
    <source>
        <dbReference type="EMBL" id="MBL0387903.1"/>
    </source>
</evidence>
<sequence length="133" mass="14679">MELDSKQKVLVAIYTEYQKDIPNMNAVTPQVLGIEEVAFNVAVSKLQNEGYLQGAHLITVDQFAHPVKVVMSRAKMTRDGLDYVETKLEIDKTMSNSDKVRAVATKAGAWGVDQLKDLASKTLSDMLSKMAGF</sequence>
<dbReference type="Proteomes" id="UP000602284">
    <property type="component" value="Unassembled WGS sequence"/>
</dbReference>
<gene>
    <name evidence="1" type="ORF">JJB07_14780</name>
</gene>
<name>A0ABS1JCB4_9BACL</name>
<keyword evidence="2" id="KW-1185">Reference proteome</keyword>
<reference evidence="1 2" key="1">
    <citation type="submission" date="2021-01" db="EMBL/GenBank/DDBJ databases">
        <title>Tumebacillus sp. strain ITR2 16S ribosomal RNA gene Genome sequencing and assembly.</title>
        <authorList>
            <person name="Kang M."/>
        </authorList>
    </citation>
    <scope>NUCLEOTIDE SEQUENCE [LARGE SCALE GENOMIC DNA]</scope>
    <source>
        <strain evidence="1 2">ITR2</strain>
    </source>
</reference>
<dbReference type="InterPro" id="IPR036388">
    <property type="entry name" value="WH-like_DNA-bd_sf"/>
</dbReference>
<accession>A0ABS1JCB4</accession>
<dbReference type="RefSeq" id="WP_201636349.1">
    <property type="nucleotide sequence ID" value="NZ_JAEQNB010000004.1"/>
</dbReference>
<protein>
    <submittedName>
        <fullName evidence="1">Uncharacterized protein</fullName>
    </submittedName>
</protein>
<evidence type="ECO:0000313" key="2">
    <source>
        <dbReference type="Proteomes" id="UP000602284"/>
    </source>
</evidence>
<dbReference type="Gene3D" id="1.10.10.10">
    <property type="entry name" value="Winged helix-like DNA-binding domain superfamily/Winged helix DNA-binding domain"/>
    <property type="match status" value="1"/>
</dbReference>
<comment type="caution">
    <text evidence="1">The sequence shown here is derived from an EMBL/GenBank/DDBJ whole genome shotgun (WGS) entry which is preliminary data.</text>
</comment>
<dbReference type="Pfam" id="PF09639">
    <property type="entry name" value="YjcQ"/>
    <property type="match status" value="1"/>
</dbReference>
<dbReference type="EMBL" id="JAEQNB010000004">
    <property type="protein sequence ID" value="MBL0387903.1"/>
    <property type="molecule type" value="Genomic_DNA"/>
</dbReference>
<organism evidence="1 2">
    <name type="scientific">Tumebacillus amylolyticus</name>
    <dbReference type="NCBI Taxonomy" id="2801339"/>
    <lineage>
        <taxon>Bacteria</taxon>
        <taxon>Bacillati</taxon>
        <taxon>Bacillota</taxon>
        <taxon>Bacilli</taxon>
        <taxon>Bacillales</taxon>
        <taxon>Alicyclobacillaceae</taxon>
        <taxon>Tumebacillus</taxon>
    </lineage>
</organism>
<proteinExistence type="predicted"/>
<dbReference type="InterPro" id="IPR018597">
    <property type="entry name" value="Phage_Tuc2009_YjcQ"/>
</dbReference>